<gene>
    <name evidence="2" type="ORF">V3390_02625</name>
</gene>
<sequence>MKRSLIALTLAAALPFSAMAADGISYNYIEGGYARTNADGGADADGWALKGSGAIAPNFHLFGGYDQQKIDNTDVKIKHAQAGVGYNRAITTSTDFVTKVAYENYKATGYKQDGYSVEGGVKSRLAPNFIGSASLGYEDGDNVDGDVYGRLGAEMKFTPNWSVAGDVKIADGATGFFVGPRYTF</sequence>
<keyword evidence="3" id="KW-1185">Reference proteome</keyword>
<dbReference type="Proteomes" id="UP001356170">
    <property type="component" value="Unassembled WGS sequence"/>
</dbReference>
<dbReference type="Gene3D" id="2.40.160.10">
    <property type="entry name" value="Porin"/>
    <property type="match status" value="1"/>
</dbReference>
<evidence type="ECO:0000313" key="3">
    <source>
        <dbReference type="Proteomes" id="UP001356170"/>
    </source>
</evidence>
<dbReference type="EMBL" id="JAZHBO010000001">
    <property type="protein sequence ID" value="MEF2155128.1"/>
    <property type="molecule type" value="Genomic_DNA"/>
</dbReference>
<evidence type="ECO:0000313" key="2">
    <source>
        <dbReference type="EMBL" id="MEF2155128.1"/>
    </source>
</evidence>
<dbReference type="InterPro" id="IPR023614">
    <property type="entry name" value="Porin_dom_sf"/>
</dbReference>
<dbReference type="SUPFAM" id="SSF56935">
    <property type="entry name" value="Porins"/>
    <property type="match status" value="1"/>
</dbReference>
<reference evidence="2 3" key="1">
    <citation type="submission" date="2024-01" db="EMBL/GenBank/DDBJ databases">
        <title>Novel species of the genus Luteimonas isolated from rivers.</title>
        <authorList>
            <person name="Lu H."/>
        </authorList>
    </citation>
    <scope>NUCLEOTIDE SEQUENCE [LARGE SCALE GENOMIC DNA]</scope>
    <source>
        <strain evidence="2 3">FXH3W</strain>
    </source>
</reference>
<name>A0ABU7UY09_9GAMM</name>
<dbReference type="RefSeq" id="WP_331703243.1">
    <property type="nucleotide sequence ID" value="NZ_JAZHBO010000001.1"/>
</dbReference>
<dbReference type="NCBIfam" id="NF041455">
    <property type="entry name" value="DSF_Ax21"/>
    <property type="match status" value="1"/>
</dbReference>
<organism evidence="2 3">
    <name type="scientific">Aquilutibacter rugosus</name>
    <dbReference type="NCBI Taxonomy" id="3115820"/>
    <lineage>
        <taxon>Bacteria</taxon>
        <taxon>Pseudomonadati</taxon>
        <taxon>Pseudomonadota</taxon>
        <taxon>Gammaproteobacteria</taxon>
        <taxon>Lysobacterales</taxon>
        <taxon>Lysobacteraceae</taxon>
        <taxon>Aquilutibacter</taxon>
    </lineage>
</organism>
<keyword evidence="1" id="KW-0732">Signal</keyword>
<dbReference type="InterPro" id="IPR026364">
    <property type="entry name" value="Ax21"/>
</dbReference>
<proteinExistence type="predicted"/>
<comment type="caution">
    <text evidence="2">The sequence shown here is derived from an EMBL/GenBank/DDBJ whole genome shotgun (WGS) entry which is preliminary data.</text>
</comment>
<accession>A0ABU7UY09</accession>
<feature type="chain" id="PRO_5046709262" evidence="1">
    <location>
        <begin position="21"/>
        <end position="184"/>
    </location>
</feature>
<evidence type="ECO:0000256" key="1">
    <source>
        <dbReference type="SAM" id="SignalP"/>
    </source>
</evidence>
<protein>
    <submittedName>
        <fullName evidence="2">Diffusible signal factor-reguated Ax21 family protein</fullName>
    </submittedName>
</protein>
<feature type="signal peptide" evidence="1">
    <location>
        <begin position="1"/>
        <end position="20"/>
    </location>
</feature>